<reference evidence="1 2" key="1">
    <citation type="submission" date="2016-07" db="EMBL/GenBank/DDBJ databases">
        <title>Enhancement of antibiotic productionsby engineered nitrateutilization in actinobacteria.</title>
        <authorList>
            <person name="Meng S.C."/>
        </authorList>
    </citation>
    <scope>NUCLEOTIDE SEQUENCE [LARGE SCALE GENOMIC DNA]</scope>
    <source>
        <strain evidence="1 2">NRRL 2936</strain>
    </source>
</reference>
<accession>A0A1B1M472</accession>
<protein>
    <submittedName>
        <fullName evidence="1">Uncharacterized protein</fullName>
    </submittedName>
</protein>
<dbReference type="OrthoDB" id="3820382at2"/>
<dbReference type="STRING" id="1915.SLINC_1226"/>
<dbReference type="KEGG" id="sls:SLINC_1226"/>
<dbReference type="SUPFAM" id="SSF52540">
    <property type="entry name" value="P-loop containing nucleoside triphosphate hydrolases"/>
    <property type="match status" value="1"/>
</dbReference>
<keyword evidence="2" id="KW-1185">Reference proteome</keyword>
<dbReference type="Proteomes" id="UP000092598">
    <property type="component" value="Chromosome"/>
</dbReference>
<dbReference type="AlphaFoldDB" id="A0A1B1M472"/>
<proteinExistence type="predicted"/>
<name>A0A1B1M472_STRLN</name>
<evidence type="ECO:0000313" key="2">
    <source>
        <dbReference type="Proteomes" id="UP000092598"/>
    </source>
</evidence>
<organism evidence="1 2">
    <name type="scientific">Streptomyces lincolnensis</name>
    <dbReference type="NCBI Taxonomy" id="1915"/>
    <lineage>
        <taxon>Bacteria</taxon>
        <taxon>Bacillati</taxon>
        <taxon>Actinomycetota</taxon>
        <taxon>Actinomycetes</taxon>
        <taxon>Kitasatosporales</taxon>
        <taxon>Streptomycetaceae</taxon>
        <taxon>Streptomyces</taxon>
    </lineage>
</organism>
<dbReference type="Gene3D" id="3.40.50.300">
    <property type="entry name" value="P-loop containing nucleotide triphosphate hydrolases"/>
    <property type="match status" value="1"/>
</dbReference>
<evidence type="ECO:0000313" key="1">
    <source>
        <dbReference type="EMBL" id="ANS63450.1"/>
    </source>
</evidence>
<dbReference type="EMBL" id="CP016438">
    <property type="protein sequence ID" value="ANS63450.1"/>
    <property type="molecule type" value="Genomic_DNA"/>
</dbReference>
<gene>
    <name evidence="1" type="ORF">SLINC_1226</name>
</gene>
<dbReference type="PATRIC" id="fig|1915.4.peg.1413"/>
<dbReference type="InterPro" id="IPR027417">
    <property type="entry name" value="P-loop_NTPase"/>
</dbReference>
<sequence>MGTDVGELRERLRHVYWIGGGSGGGKSTMARLLAERYGWRLYATDDVMPAHAGRTTPQEAPLLHAFMAMHMDERWVNRSPEVMLETFHWFHGEGFGLIVEDLLRLPREPRVVVEGFRLLPHLVKPLLAAPEQAVWLLPAPDFRQAAFRIRSVPGEGFVWRTSDPDRAARNVATRDALFTDGLREETARLGLPTIPVDTTMTEDDLAERVTKAFRL</sequence>